<protein>
    <submittedName>
        <fullName evidence="4">HAD family hydrolase</fullName>
    </submittedName>
</protein>
<dbReference type="NCBIfam" id="TIGR01490">
    <property type="entry name" value="HAD-SF-IB-hyp1"/>
    <property type="match status" value="1"/>
</dbReference>
<dbReference type="NCBIfam" id="TIGR01488">
    <property type="entry name" value="HAD-SF-IB"/>
    <property type="match status" value="1"/>
</dbReference>
<dbReference type="InterPro" id="IPR036412">
    <property type="entry name" value="HAD-like_sf"/>
</dbReference>
<organism evidence="4 5">
    <name type="scientific">Moraxella macacae 0408225</name>
    <dbReference type="NCBI Taxonomy" id="1230338"/>
    <lineage>
        <taxon>Bacteria</taxon>
        <taxon>Pseudomonadati</taxon>
        <taxon>Pseudomonadota</taxon>
        <taxon>Gammaproteobacteria</taxon>
        <taxon>Moraxellales</taxon>
        <taxon>Moraxellaceae</taxon>
        <taxon>Moraxella</taxon>
    </lineage>
</organism>
<dbReference type="Proteomes" id="UP000023795">
    <property type="component" value="Unassembled WGS sequence"/>
</dbReference>
<accession>L2F6H6</accession>
<dbReference type="eggNOG" id="COG0560">
    <property type="taxonomic scope" value="Bacteria"/>
</dbReference>
<name>L2F6H6_9GAMM</name>
<evidence type="ECO:0000313" key="5">
    <source>
        <dbReference type="Proteomes" id="UP000023795"/>
    </source>
</evidence>
<dbReference type="STRING" id="1230338.MOMA_08706"/>
<dbReference type="RefSeq" id="WP_009502185.1">
    <property type="nucleotide sequence ID" value="NZ_ANIN01000002.1"/>
</dbReference>
<dbReference type="PATRIC" id="fig|1230338.3.peg.1869"/>
<sequence>MTQITTQIKPLNKTPKTFSKELAVFDLDHTLINTDSDYMWGEFLVKHKLVNETDYRNKNREFYEDYIAGTLDAVKYNEFVANFLRQHTLAQLHKWREAYILDEIAPLVRPKAKQALQKHRDAGHDVLVISATNAFVVKPIANQLFGVDFDHILATELVITNDGYTGKVLGKPNFKDGKIYHLNQWLANKNQQGIRYTKTYAYSDSLNDLPLLTWADVAICVSPDERLHAYARTNGWAVEDWAM</sequence>
<proteinExistence type="predicted"/>
<dbReference type="Gene3D" id="1.20.1440.100">
    <property type="entry name" value="SG protein - dephosphorylation function"/>
    <property type="match status" value="1"/>
</dbReference>
<dbReference type="PANTHER" id="PTHR43344">
    <property type="entry name" value="PHOSPHOSERINE PHOSPHATASE"/>
    <property type="match status" value="1"/>
</dbReference>
<keyword evidence="1" id="KW-0479">Metal-binding</keyword>
<dbReference type="GO" id="GO:0016787">
    <property type="term" value="F:hydrolase activity"/>
    <property type="evidence" value="ECO:0007669"/>
    <property type="project" value="UniProtKB-KW"/>
</dbReference>
<dbReference type="PANTHER" id="PTHR43344:SF13">
    <property type="entry name" value="PHOSPHATASE RV3661-RELATED"/>
    <property type="match status" value="1"/>
</dbReference>
<dbReference type="InterPro" id="IPR006385">
    <property type="entry name" value="HAD_hydro_SerB1"/>
</dbReference>
<evidence type="ECO:0000313" key="4">
    <source>
        <dbReference type="EMBL" id="ELA08627.1"/>
    </source>
</evidence>
<keyword evidence="2 4" id="KW-0378">Hydrolase</keyword>
<evidence type="ECO:0000256" key="2">
    <source>
        <dbReference type="ARBA" id="ARBA00022801"/>
    </source>
</evidence>
<dbReference type="AlphaFoldDB" id="L2F6H6"/>
<dbReference type="Pfam" id="PF12710">
    <property type="entry name" value="HAD"/>
    <property type="match status" value="1"/>
</dbReference>
<keyword evidence="3" id="KW-0460">Magnesium</keyword>
<dbReference type="SUPFAM" id="SSF56784">
    <property type="entry name" value="HAD-like"/>
    <property type="match status" value="1"/>
</dbReference>
<comment type="caution">
    <text evidence="4">The sequence shown here is derived from an EMBL/GenBank/DDBJ whole genome shotgun (WGS) entry which is preliminary data.</text>
</comment>
<evidence type="ECO:0000256" key="3">
    <source>
        <dbReference type="ARBA" id="ARBA00022842"/>
    </source>
</evidence>
<dbReference type="OrthoDB" id="9784466at2"/>
<gene>
    <name evidence="4" type="ORF">MOMA_08706</name>
</gene>
<dbReference type="InterPro" id="IPR050582">
    <property type="entry name" value="HAD-like_SerB"/>
</dbReference>
<keyword evidence="5" id="KW-1185">Reference proteome</keyword>
<dbReference type="Gene3D" id="3.40.50.1000">
    <property type="entry name" value="HAD superfamily/HAD-like"/>
    <property type="match status" value="1"/>
</dbReference>
<evidence type="ECO:0000256" key="1">
    <source>
        <dbReference type="ARBA" id="ARBA00022723"/>
    </source>
</evidence>
<dbReference type="EMBL" id="ANIN01000002">
    <property type="protein sequence ID" value="ELA08627.1"/>
    <property type="molecule type" value="Genomic_DNA"/>
</dbReference>
<dbReference type="InterPro" id="IPR023214">
    <property type="entry name" value="HAD_sf"/>
</dbReference>
<reference evidence="4 5" key="1">
    <citation type="journal article" date="2013" name="Genome Announc.">
        <title>Genome Sequence of Moraxella macacae 0408225, a Novel Bacterial Species Isolated from a Cynomolgus Macaque with Epistaxis.</title>
        <authorList>
            <person name="Ladner J.T."/>
            <person name="Whitehouse C.A."/>
            <person name="Koroleva G.I."/>
            <person name="Palacios G.F."/>
        </authorList>
    </citation>
    <scope>NUCLEOTIDE SEQUENCE [LARGE SCALE GENOMIC DNA]</scope>
    <source>
        <strain evidence="4 5">0408225</strain>
    </source>
</reference>
<dbReference type="GO" id="GO:0046872">
    <property type="term" value="F:metal ion binding"/>
    <property type="evidence" value="ECO:0007669"/>
    <property type="project" value="UniProtKB-KW"/>
</dbReference>
<dbReference type="CDD" id="cd02612">
    <property type="entry name" value="HAD_PGPPase"/>
    <property type="match status" value="1"/>
</dbReference>